<dbReference type="InterPro" id="IPR011009">
    <property type="entry name" value="Kinase-like_dom_sf"/>
</dbReference>
<evidence type="ECO:0000256" key="4">
    <source>
        <dbReference type="ARBA" id="ARBA00022777"/>
    </source>
</evidence>
<dbReference type="RefSeq" id="XP_029739989.1">
    <property type="nucleotide sequence ID" value="XM_029883698.1"/>
</dbReference>
<evidence type="ECO:0000256" key="2">
    <source>
        <dbReference type="ARBA" id="ARBA00022679"/>
    </source>
</evidence>
<dbReference type="GO" id="GO:0007059">
    <property type="term" value="P:chromosome segregation"/>
    <property type="evidence" value="ECO:0007669"/>
    <property type="project" value="TreeGrafter"/>
</dbReference>
<dbReference type="GO" id="GO:0000776">
    <property type="term" value="C:kinetochore"/>
    <property type="evidence" value="ECO:0007669"/>
    <property type="project" value="TreeGrafter"/>
</dbReference>
<feature type="compositionally biased region" description="Gly residues" evidence="6">
    <location>
        <begin position="344"/>
        <end position="358"/>
    </location>
</feature>
<dbReference type="InterPro" id="IPR008271">
    <property type="entry name" value="Ser/Thr_kinase_AS"/>
</dbReference>
<keyword evidence="5" id="KW-0067">ATP-binding</keyword>
<feature type="region of interest" description="Disordered" evidence="6">
    <location>
        <begin position="1"/>
        <end position="369"/>
    </location>
</feature>
<dbReference type="SUPFAM" id="SSF56112">
    <property type="entry name" value="Protein kinase-like (PK-like)"/>
    <property type="match status" value="1"/>
</dbReference>
<feature type="compositionally biased region" description="Low complexity" evidence="6">
    <location>
        <begin position="138"/>
        <end position="150"/>
    </location>
</feature>
<dbReference type="SMART" id="SM00220">
    <property type="entry name" value="S_TKc"/>
    <property type="match status" value="1"/>
</dbReference>
<dbReference type="InterPro" id="IPR000719">
    <property type="entry name" value="Prot_kinase_dom"/>
</dbReference>
<dbReference type="GO" id="GO:0034501">
    <property type="term" value="P:protein localization to kinetochore"/>
    <property type="evidence" value="ECO:0007669"/>
    <property type="project" value="TreeGrafter"/>
</dbReference>
<dbReference type="GO" id="GO:0005634">
    <property type="term" value="C:nucleus"/>
    <property type="evidence" value="ECO:0007669"/>
    <property type="project" value="TreeGrafter"/>
</dbReference>
<dbReference type="GO" id="GO:0004674">
    <property type="term" value="F:protein serine/threonine kinase activity"/>
    <property type="evidence" value="ECO:0007669"/>
    <property type="project" value="UniProtKB-KW"/>
</dbReference>
<accession>A0A4U7KTU6</accession>
<evidence type="ECO:0000313" key="9">
    <source>
        <dbReference type="Proteomes" id="UP000306050"/>
    </source>
</evidence>
<name>A0A4U7KTU6_9BASI</name>
<keyword evidence="2" id="KW-0808">Transferase</keyword>
<organism evidence="8 9">
    <name type="scientific">Sporisorium graminicola</name>
    <dbReference type="NCBI Taxonomy" id="280036"/>
    <lineage>
        <taxon>Eukaryota</taxon>
        <taxon>Fungi</taxon>
        <taxon>Dikarya</taxon>
        <taxon>Basidiomycota</taxon>
        <taxon>Ustilaginomycotina</taxon>
        <taxon>Ustilaginomycetes</taxon>
        <taxon>Ustilaginales</taxon>
        <taxon>Ustilaginaceae</taxon>
        <taxon>Sporisorium</taxon>
    </lineage>
</organism>
<evidence type="ECO:0000313" key="8">
    <source>
        <dbReference type="EMBL" id="TKY88004.1"/>
    </source>
</evidence>
<reference evidence="8 9" key="1">
    <citation type="submission" date="2019-05" db="EMBL/GenBank/DDBJ databases">
        <title>Sporisorium graminicola CBS 10092 draft sequencing and annotation.</title>
        <authorList>
            <person name="Solano-Gonzalez S."/>
            <person name="Caddick M.X."/>
            <person name="Darby A."/>
        </authorList>
    </citation>
    <scope>NUCLEOTIDE SEQUENCE [LARGE SCALE GENOMIC DNA]</scope>
    <source>
        <strain evidence="8 9">CBS 10092</strain>
    </source>
</reference>
<feature type="compositionally biased region" description="Low complexity" evidence="6">
    <location>
        <begin position="232"/>
        <end position="285"/>
    </location>
</feature>
<dbReference type="PROSITE" id="PS50011">
    <property type="entry name" value="PROTEIN_KINASE_DOM"/>
    <property type="match status" value="1"/>
</dbReference>
<feature type="domain" description="Protein kinase" evidence="7">
    <location>
        <begin position="581"/>
        <end position="884"/>
    </location>
</feature>
<evidence type="ECO:0000259" key="7">
    <source>
        <dbReference type="PROSITE" id="PS50011"/>
    </source>
</evidence>
<dbReference type="AlphaFoldDB" id="A0A4U7KTU6"/>
<dbReference type="KEGG" id="sgra:EX895_003100"/>
<keyword evidence="9" id="KW-1185">Reference proteome</keyword>
<dbReference type="GO" id="GO:0004712">
    <property type="term" value="F:protein serine/threonine/tyrosine kinase activity"/>
    <property type="evidence" value="ECO:0007669"/>
    <property type="project" value="TreeGrafter"/>
</dbReference>
<dbReference type="PANTHER" id="PTHR22974:SF21">
    <property type="entry name" value="DUAL SPECIFICITY PROTEIN KINASE TTK"/>
    <property type="match status" value="1"/>
</dbReference>
<feature type="region of interest" description="Disordered" evidence="6">
    <location>
        <begin position="391"/>
        <end position="430"/>
    </location>
</feature>
<dbReference type="FunFam" id="1.10.510.10:FF:001492">
    <property type="entry name" value="Related to Serine/threonine-protein kinase mph1"/>
    <property type="match status" value="1"/>
</dbReference>
<evidence type="ECO:0000256" key="6">
    <source>
        <dbReference type="SAM" id="MobiDB-lite"/>
    </source>
</evidence>
<dbReference type="GO" id="GO:0007094">
    <property type="term" value="P:mitotic spindle assembly checkpoint signaling"/>
    <property type="evidence" value="ECO:0007669"/>
    <property type="project" value="TreeGrafter"/>
</dbReference>
<feature type="compositionally biased region" description="Basic and acidic residues" evidence="6">
    <location>
        <begin position="195"/>
        <end position="228"/>
    </location>
</feature>
<keyword evidence="1" id="KW-0723">Serine/threonine-protein kinase</keyword>
<dbReference type="EMBL" id="SRRM01000011">
    <property type="protein sequence ID" value="TKY88004.1"/>
    <property type="molecule type" value="Genomic_DNA"/>
</dbReference>
<feature type="compositionally biased region" description="Polar residues" evidence="6">
    <location>
        <begin position="404"/>
        <end position="414"/>
    </location>
</feature>
<gene>
    <name evidence="8" type="ORF">EX895_003100</name>
</gene>
<protein>
    <recommendedName>
        <fullName evidence="7">Protein kinase domain-containing protein</fullName>
    </recommendedName>
</protein>
<sequence length="958" mass="105931">MTAVSRYADLPPSTPVLRRSLRHAGAMPEQTPSDRANATIGDSPLPPAPVSHFLGEAESESEAPAPLISASSHAHSNITHPRARSYRISSEAQRETHSDPYDDSPGTGRRAVPASSQRDELQHLRASSIFREVQSQEPLSRSSPFASAAAFHHDDLRSKSSPPLRAAKTALYGSASPLYDGGELRSSAALPSRRRSNEKTDEEEERKVRYAPLDDRASVKRDTPDDVVSRTAAASNAAVASSSIPPSSGYRTPAMAGRALRSGASAAPTTAQRSAARSLRTLTRSSNRHPPARRVVRRYSDDEDDDLEEEGGAGANGANKSRDEAQSASPENGHHQDGSSNSGSGSGSGYGSGAGAGSGSAEAVERPDRRFLPYGYDAEKEKIRAEMMERASLVRSPGPEFKPSSRNNDNSAEAQDQDYDMQPPPPRRNEAHPFARKAVLEQANGSIHPTKGQVEAIHNFLASNIAAPVDPMAHRRTIAPSANDLRAGQRAAPNHHHPSNGGLLKPETSMSSAASIASTQVSHENDDEPAEEEACRLYSEIRAEAIWAETTRQMQKPLSQQDRFFKEISGSTRCVRLPGFRFRRKQLTKGGFSTVHVLRGPVCQKMRNPETQMMDEMAVPEEQQAFFALKQVDLKQIESEQDKLDLIAEANLLRTLSDLEGSEMYLLRYFGHHVTVDKNSNPDKLRILIELGEGDFGTLLAEKAPLPREAIAHYFREMLEAVHFIHEANLVHADLKPANFLMVDNRIKLIDFGISKKIPKGTVHISRDVIIGTPNYMAPEAIKIARAKGRRVYKAGKPSDVWSLGCILYQMIWGRPPFDRIPANRKLEAIVDPDHEILWNRFRDPRYPDRMEVDDELLDCVQAALRYGSEERATIPQLLRHPFLRKYAGEGEIMDEEPEGVVDLNEEVTISRKTLRSLIARIRSLSLQQELTEENVIEKADLLFTNLQQAQQQHHQQQ</sequence>
<evidence type="ECO:0000256" key="3">
    <source>
        <dbReference type="ARBA" id="ARBA00022741"/>
    </source>
</evidence>
<evidence type="ECO:0000256" key="1">
    <source>
        <dbReference type="ARBA" id="ARBA00022527"/>
    </source>
</evidence>
<dbReference type="PANTHER" id="PTHR22974">
    <property type="entry name" value="MIXED LINEAGE PROTEIN KINASE"/>
    <property type="match status" value="1"/>
</dbReference>
<feature type="compositionally biased region" description="Low complexity" evidence="6">
    <location>
        <begin position="509"/>
        <end position="518"/>
    </location>
</feature>
<dbReference type="GO" id="GO:0005524">
    <property type="term" value="F:ATP binding"/>
    <property type="evidence" value="ECO:0007669"/>
    <property type="project" value="UniProtKB-KW"/>
</dbReference>
<dbReference type="OrthoDB" id="20524at2759"/>
<dbReference type="Proteomes" id="UP000306050">
    <property type="component" value="Chromosome SGRAM_19"/>
</dbReference>
<feature type="compositionally biased region" description="Basic residues" evidence="6">
    <location>
        <begin position="286"/>
        <end position="297"/>
    </location>
</feature>
<feature type="compositionally biased region" description="Low complexity" evidence="6">
    <location>
        <begin position="62"/>
        <end position="72"/>
    </location>
</feature>
<dbReference type="GeneID" id="40725995"/>
<dbReference type="Gene3D" id="1.10.510.10">
    <property type="entry name" value="Transferase(Phosphotransferase) domain 1"/>
    <property type="match status" value="1"/>
</dbReference>
<evidence type="ECO:0000256" key="5">
    <source>
        <dbReference type="ARBA" id="ARBA00022840"/>
    </source>
</evidence>
<feature type="compositionally biased region" description="Acidic residues" evidence="6">
    <location>
        <begin position="301"/>
        <end position="311"/>
    </location>
</feature>
<keyword evidence="4" id="KW-0418">Kinase</keyword>
<keyword evidence="3" id="KW-0547">Nucleotide-binding</keyword>
<proteinExistence type="predicted"/>
<feature type="region of interest" description="Disordered" evidence="6">
    <location>
        <begin position="486"/>
        <end position="533"/>
    </location>
</feature>
<comment type="caution">
    <text evidence="8">The sequence shown here is derived from an EMBL/GenBank/DDBJ whole genome shotgun (WGS) entry which is preliminary data.</text>
</comment>
<dbReference type="Pfam" id="PF00069">
    <property type="entry name" value="Pkinase"/>
    <property type="match status" value="1"/>
</dbReference>
<dbReference type="GO" id="GO:0033316">
    <property type="term" value="P:meiotic spindle assembly checkpoint signaling"/>
    <property type="evidence" value="ECO:0007669"/>
    <property type="project" value="TreeGrafter"/>
</dbReference>
<dbReference type="PROSITE" id="PS00108">
    <property type="entry name" value="PROTEIN_KINASE_ST"/>
    <property type="match status" value="1"/>
</dbReference>